<evidence type="ECO:0000256" key="2">
    <source>
        <dbReference type="PROSITE-ProRule" id="PRU00035"/>
    </source>
</evidence>
<dbReference type="EMBL" id="KB870812">
    <property type="protein sequence ID" value="EOA13068.1"/>
    <property type="molecule type" value="Genomic_DNA"/>
</dbReference>
<proteinExistence type="predicted"/>
<evidence type="ECO:0000313" key="8">
    <source>
        <dbReference type="Proteomes" id="UP000029121"/>
    </source>
</evidence>
<dbReference type="InterPro" id="IPR036427">
    <property type="entry name" value="Bromodomain-like_sf"/>
</dbReference>
<gene>
    <name evidence="7" type="ORF">CARUB_v10026072mg</name>
</gene>
<keyword evidence="8" id="KW-1185">Reference proteome</keyword>
<feature type="region of interest" description="Disordered" evidence="4">
    <location>
        <begin position="135"/>
        <end position="167"/>
    </location>
</feature>
<feature type="coiled-coil region" evidence="3">
    <location>
        <begin position="511"/>
        <end position="568"/>
    </location>
</feature>
<dbReference type="SMART" id="SM00297">
    <property type="entry name" value="BROMO"/>
    <property type="match status" value="1"/>
</dbReference>
<protein>
    <recommendedName>
        <fullName evidence="6">Bromo domain-containing protein</fullName>
    </recommendedName>
</protein>
<reference evidence="8" key="1">
    <citation type="journal article" date="2013" name="Nat. Genet.">
        <title>The Capsella rubella genome and the genomic consequences of rapid mating system evolution.</title>
        <authorList>
            <person name="Slotte T."/>
            <person name="Hazzouri K.M."/>
            <person name="Agren J.A."/>
            <person name="Koenig D."/>
            <person name="Maumus F."/>
            <person name="Guo Y.L."/>
            <person name="Steige K."/>
            <person name="Platts A.E."/>
            <person name="Escobar J.S."/>
            <person name="Newman L.K."/>
            <person name="Wang W."/>
            <person name="Mandakova T."/>
            <person name="Vello E."/>
            <person name="Smith L.M."/>
            <person name="Henz S.R."/>
            <person name="Steffen J."/>
            <person name="Takuno S."/>
            <person name="Brandvain Y."/>
            <person name="Coop G."/>
            <person name="Andolfatto P."/>
            <person name="Hu T.T."/>
            <person name="Blanchette M."/>
            <person name="Clark R.M."/>
            <person name="Quesneville H."/>
            <person name="Nordborg M."/>
            <person name="Gaut B.S."/>
            <person name="Lysak M.A."/>
            <person name="Jenkins J."/>
            <person name="Grimwood J."/>
            <person name="Chapman J."/>
            <person name="Prochnik S."/>
            <person name="Shu S."/>
            <person name="Rokhsar D."/>
            <person name="Schmutz J."/>
            <person name="Weigel D."/>
            <person name="Wright S.I."/>
        </authorList>
    </citation>
    <scope>NUCLEOTIDE SEQUENCE [LARGE SCALE GENOMIC DNA]</scope>
    <source>
        <strain evidence="8">cv. Monte Gargano</strain>
    </source>
</reference>
<dbReference type="PRINTS" id="PR00503">
    <property type="entry name" value="BROMODOMAIN"/>
</dbReference>
<dbReference type="InterPro" id="IPR001487">
    <property type="entry name" value="Bromodomain"/>
</dbReference>
<keyword evidence="1 2" id="KW-0103">Bromodomain</keyword>
<feature type="region of interest" description="Disordered" evidence="4">
    <location>
        <begin position="423"/>
        <end position="457"/>
    </location>
</feature>
<dbReference type="SUPFAM" id="SSF47370">
    <property type="entry name" value="Bromodomain"/>
    <property type="match status" value="1"/>
</dbReference>
<dbReference type="Pfam" id="PF00439">
    <property type="entry name" value="Bromodomain"/>
    <property type="match status" value="1"/>
</dbReference>
<feature type="domain" description="Bromo" evidence="6">
    <location>
        <begin position="188"/>
        <end position="260"/>
    </location>
</feature>
<dbReference type="InterPro" id="IPR052442">
    <property type="entry name" value="Env_Response_Regulator"/>
</dbReference>
<organism evidence="7 8">
    <name type="scientific">Capsella rubella</name>
    <dbReference type="NCBI Taxonomy" id="81985"/>
    <lineage>
        <taxon>Eukaryota</taxon>
        <taxon>Viridiplantae</taxon>
        <taxon>Streptophyta</taxon>
        <taxon>Embryophyta</taxon>
        <taxon>Tracheophyta</taxon>
        <taxon>Spermatophyta</taxon>
        <taxon>Magnoliopsida</taxon>
        <taxon>eudicotyledons</taxon>
        <taxon>Gunneridae</taxon>
        <taxon>Pentapetalae</taxon>
        <taxon>rosids</taxon>
        <taxon>malvids</taxon>
        <taxon>Brassicales</taxon>
        <taxon>Brassicaceae</taxon>
        <taxon>Camelineae</taxon>
        <taxon>Capsella</taxon>
    </lineage>
</organism>
<keyword evidence="5" id="KW-0472">Membrane</keyword>
<feature type="region of interest" description="Disordered" evidence="4">
    <location>
        <begin position="325"/>
        <end position="346"/>
    </location>
</feature>
<evidence type="ECO:0000256" key="5">
    <source>
        <dbReference type="SAM" id="Phobius"/>
    </source>
</evidence>
<dbReference type="AlphaFoldDB" id="R0GPJ4"/>
<evidence type="ECO:0000256" key="3">
    <source>
        <dbReference type="SAM" id="Coils"/>
    </source>
</evidence>
<dbReference type="PROSITE" id="PS50014">
    <property type="entry name" value="BROMODOMAIN_2"/>
    <property type="match status" value="1"/>
</dbReference>
<evidence type="ECO:0000259" key="6">
    <source>
        <dbReference type="PROSITE" id="PS50014"/>
    </source>
</evidence>
<dbReference type="eggNOG" id="KOG1474">
    <property type="taxonomic scope" value="Eukaryota"/>
</dbReference>
<feature type="compositionally biased region" description="Polar residues" evidence="4">
    <location>
        <begin position="447"/>
        <end position="457"/>
    </location>
</feature>
<sequence>MESELLSQKDIVGLELSDLAMKLQVKATAQATSKTVRSLINSSLEGKKLPGGSNDDAIGKEEEDLGNLYRRFVFLLLITLIPSTPKSLSLFHLFFLWCLFSLNVFVRMIAIPKLRIKFGPEGSVRTFQTFPGSEKKIEHSLGEDLSHSAERSKKRGPTNEIDDVQAKKKQKLDSDLSSQCLALLRGLMDHQVGWVFDKPVDPVRLKIPDYFSVISKPMDLGTIKSKLLKNGYGNADEFAADVRLTFANAMAYNPTDNWVHKSAKEIKEVFEVKWESLKKKKVSKLPRTGVTEVSKRQPVEVDCPIQSSPGTSASSGVFSVGLKKPAKGNSEKGSLSSKPVKVQSKKDTLAVMPKALATKSRTKKLDHGLGDNSALKIPAKDLVRTAACRCGLCGRTVCICLKSCSSSGSEASSLTYSQVKNTSGSQASELEPQSNGSVTSRNERNGGVNSQFDKPSNSALLDNELKTAFPALPPVPPEKALRAAIIKAQYADTILKAKHRKVLDQNNKADLIRIQIEKEQMERAQREEKARIEAEMRAAKVAAQMRAQAELKEKRDRQRLELAKMKISYDFEHNNPSKLEKDFFEVSGYFSLARTRLLFEEELGLVLKSDDDHMELEEIGSEICYERMDDLEEGEIL</sequence>
<name>R0GPJ4_9BRAS</name>
<keyword evidence="5" id="KW-1133">Transmembrane helix</keyword>
<dbReference type="Gene3D" id="1.20.920.10">
    <property type="entry name" value="Bromodomain-like"/>
    <property type="match status" value="1"/>
</dbReference>
<evidence type="ECO:0000313" key="7">
    <source>
        <dbReference type="EMBL" id="EOA13068.1"/>
    </source>
</evidence>
<feature type="compositionally biased region" description="Basic and acidic residues" evidence="4">
    <location>
        <begin position="135"/>
        <end position="151"/>
    </location>
</feature>
<dbReference type="PANTHER" id="PTHR46136">
    <property type="entry name" value="TRANSCRIPTION FACTOR GTE8"/>
    <property type="match status" value="1"/>
</dbReference>
<evidence type="ECO:0000256" key="4">
    <source>
        <dbReference type="SAM" id="MobiDB-lite"/>
    </source>
</evidence>
<keyword evidence="5" id="KW-0812">Transmembrane</keyword>
<feature type="compositionally biased region" description="Polar residues" evidence="4">
    <location>
        <begin position="423"/>
        <end position="440"/>
    </location>
</feature>
<dbReference type="PANTHER" id="PTHR46136:SF19">
    <property type="entry name" value="TRANSCRIPTION FACTOR GTE12"/>
    <property type="match status" value="1"/>
</dbReference>
<feature type="transmembrane region" description="Helical" evidence="5">
    <location>
        <begin position="90"/>
        <end position="110"/>
    </location>
</feature>
<keyword evidence="3" id="KW-0175">Coiled coil</keyword>
<dbReference type="STRING" id="81985.R0GPJ4"/>
<dbReference type="Proteomes" id="UP000029121">
    <property type="component" value="Unassembled WGS sequence"/>
</dbReference>
<accession>R0GPJ4</accession>
<evidence type="ECO:0000256" key="1">
    <source>
        <dbReference type="ARBA" id="ARBA00023117"/>
    </source>
</evidence>